<dbReference type="Pfam" id="PF00072">
    <property type="entry name" value="Response_reg"/>
    <property type="match status" value="1"/>
</dbReference>
<dbReference type="AlphaFoldDB" id="A0A2K8L7G2"/>
<dbReference type="Proteomes" id="UP000231701">
    <property type="component" value="Chromosome"/>
</dbReference>
<dbReference type="InterPro" id="IPR001789">
    <property type="entry name" value="Sig_transdc_resp-reg_receiver"/>
</dbReference>
<dbReference type="InterPro" id="IPR011006">
    <property type="entry name" value="CheY-like_superfamily"/>
</dbReference>
<evidence type="ECO:0000313" key="4">
    <source>
        <dbReference type="Proteomes" id="UP000231701"/>
    </source>
</evidence>
<evidence type="ECO:0000313" key="3">
    <source>
        <dbReference type="EMBL" id="ATX80206.1"/>
    </source>
</evidence>
<dbReference type="Gene3D" id="3.40.50.2300">
    <property type="match status" value="1"/>
</dbReference>
<sequence length="127" mass="14667">MELKALIIDDEDSVQSILTAFLNRYVSEKGKQSNITSMSDPVQSLFELTTHGDQYQLVLLDVRIPKLSGDEIYSSLEQVNPEILNRILFVTGYPEDLHDRFPDNTFNILQKPFRYNSFSEKLDEMFG</sequence>
<protein>
    <submittedName>
        <fullName evidence="3">CheY chemotaxis protein or a CheY-like REC (Receiver) domain</fullName>
    </submittedName>
</protein>
<gene>
    <name evidence="3" type="ORF">Ga0123461_1793</name>
</gene>
<dbReference type="GO" id="GO:0000160">
    <property type="term" value="P:phosphorelay signal transduction system"/>
    <property type="evidence" value="ECO:0007669"/>
    <property type="project" value="InterPro"/>
</dbReference>
<proteinExistence type="predicted"/>
<dbReference type="KEGG" id="maes:Ga0123461_1793"/>
<name>A0A2K8L7G2_MARES</name>
<keyword evidence="4" id="KW-1185">Reference proteome</keyword>
<keyword evidence="1" id="KW-0597">Phosphoprotein</keyword>
<dbReference type="PROSITE" id="PS50110">
    <property type="entry name" value="RESPONSE_REGULATORY"/>
    <property type="match status" value="1"/>
</dbReference>
<feature type="domain" description="Response regulatory" evidence="2">
    <location>
        <begin position="4"/>
        <end position="126"/>
    </location>
</feature>
<dbReference type="SUPFAM" id="SSF52172">
    <property type="entry name" value="CheY-like"/>
    <property type="match status" value="1"/>
</dbReference>
<evidence type="ECO:0000256" key="1">
    <source>
        <dbReference type="PROSITE-ProRule" id="PRU00169"/>
    </source>
</evidence>
<dbReference type="CDD" id="cd00156">
    <property type="entry name" value="REC"/>
    <property type="match status" value="1"/>
</dbReference>
<accession>A0A2K8L7G2</accession>
<feature type="modified residue" description="4-aspartylphosphate" evidence="1">
    <location>
        <position position="61"/>
    </location>
</feature>
<dbReference type="RefSeq" id="WP_100278005.1">
    <property type="nucleotide sequence ID" value="NZ_CP018799.1"/>
</dbReference>
<dbReference type="EMBL" id="CP018799">
    <property type="protein sequence ID" value="ATX80206.1"/>
    <property type="molecule type" value="Genomic_DNA"/>
</dbReference>
<reference evidence="3 4" key="1">
    <citation type="submission" date="2016-12" db="EMBL/GenBank/DDBJ databases">
        <title>Isolation and genomic insights into novel planktonic Zetaproteobacteria from stratified waters of the Chesapeake Bay.</title>
        <authorList>
            <person name="McAllister S.M."/>
            <person name="Kato S."/>
            <person name="Chan C.S."/>
            <person name="Chiu B.K."/>
            <person name="Field E.K."/>
        </authorList>
    </citation>
    <scope>NUCLEOTIDE SEQUENCE [LARGE SCALE GENOMIC DNA]</scope>
    <source>
        <strain evidence="3 4">CP-5</strain>
    </source>
</reference>
<dbReference type="OrthoDB" id="5296622at2"/>
<organism evidence="3 4">
    <name type="scientific">Mariprofundus aestuarium</name>
    <dbReference type="NCBI Taxonomy" id="1921086"/>
    <lineage>
        <taxon>Bacteria</taxon>
        <taxon>Pseudomonadati</taxon>
        <taxon>Pseudomonadota</taxon>
        <taxon>Candidatius Mariprofundia</taxon>
        <taxon>Mariprofundales</taxon>
        <taxon>Mariprofundaceae</taxon>
        <taxon>Mariprofundus</taxon>
    </lineage>
</organism>
<evidence type="ECO:0000259" key="2">
    <source>
        <dbReference type="PROSITE" id="PS50110"/>
    </source>
</evidence>